<evidence type="ECO:0000313" key="2">
    <source>
        <dbReference type="EMBL" id="RKH37869.1"/>
    </source>
</evidence>
<feature type="chain" id="PRO_5017242034" evidence="1">
    <location>
        <begin position="23"/>
        <end position="68"/>
    </location>
</feature>
<sequence length="68" mass="7125">MKRKLITTTVFLFGLAMGGATASASTAKGAPVQGITEEMARCVSECTAGGQSHTVCWNCCVRNICIEL</sequence>
<dbReference type="Proteomes" id="UP000273405">
    <property type="component" value="Unassembled WGS sequence"/>
</dbReference>
<name>A0A3A8N2W3_9BACT</name>
<dbReference type="AlphaFoldDB" id="A0A3A8N2W3"/>
<dbReference type="OrthoDB" id="5522136at2"/>
<keyword evidence="1" id="KW-0732">Signal</keyword>
<keyword evidence="3" id="KW-1185">Reference proteome</keyword>
<dbReference type="RefSeq" id="WP_120628340.1">
    <property type="nucleotide sequence ID" value="NZ_RAWG01000218.1"/>
</dbReference>
<comment type="caution">
    <text evidence="2">The sequence shown here is derived from an EMBL/GenBank/DDBJ whole genome shotgun (WGS) entry which is preliminary data.</text>
</comment>
<organism evidence="2 3">
    <name type="scientific">Corallococcus sicarius</name>
    <dbReference type="NCBI Taxonomy" id="2316726"/>
    <lineage>
        <taxon>Bacteria</taxon>
        <taxon>Pseudomonadati</taxon>
        <taxon>Myxococcota</taxon>
        <taxon>Myxococcia</taxon>
        <taxon>Myxococcales</taxon>
        <taxon>Cystobacterineae</taxon>
        <taxon>Myxococcaceae</taxon>
        <taxon>Corallococcus</taxon>
    </lineage>
</organism>
<evidence type="ECO:0000256" key="1">
    <source>
        <dbReference type="SAM" id="SignalP"/>
    </source>
</evidence>
<protein>
    <submittedName>
        <fullName evidence="2">Uncharacterized protein</fullName>
    </submittedName>
</protein>
<gene>
    <name evidence="2" type="ORF">D7X12_28070</name>
</gene>
<dbReference type="EMBL" id="RAWG01000218">
    <property type="protein sequence ID" value="RKH37869.1"/>
    <property type="molecule type" value="Genomic_DNA"/>
</dbReference>
<reference evidence="3" key="1">
    <citation type="submission" date="2018-09" db="EMBL/GenBank/DDBJ databases">
        <authorList>
            <person name="Livingstone P.G."/>
            <person name="Whitworth D.E."/>
        </authorList>
    </citation>
    <scope>NUCLEOTIDE SEQUENCE [LARGE SCALE GENOMIC DNA]</scope>
    <source>
        <strain evidence="3">CA040B</strain>
    </source>
</reference>
<evidence type="ECO:0000313" key="3">
    <source>
        <dbReference type="Proteomes" id="UP000273405"/>
    </source>
</evidence>
<accession>A0A3A8N2W3</accession>
<feature type="signal peptide" evidence="1">
    <location>
        <begin position="1"/>
        <end position="22"/>
    </location>
</feature>
<proteinExistence type="predicted"/>